<feature type="region of interest" description="Disordered" evidence="1">
    <location>
        <begin position="153"/>
        <end position="193"/>
    </location>
</feature>
<feature type="compositionally biased region" description="Low complexity" evidence="1">
    <location>
        <begin position="163"/>
        <end position="174"/>
    </location>
</feature>
<dbReference type="RefSeq" id="WP_270148820.1">
    <property type="nucleotide sequence ID" value="NZ_CP115450.1"/>
</dbReference>
<proteinExistence type="predicted"/>
<feature type="transmembrane region" description="Helical" evidence="2">
    <location>
        <begin position="6"/>
        <end position="23"/>
    </location>
</feature>
<feature type="transmembrane region" description="Helical" evidence="2">
    <location>
        <begin position="94"/>
        <end position="114"/>
    </location>
</feature>
<evidence type="ECO:0000313" key="4">
    <source>
        <dbReference type="Proteomes" id="UP001212821"/>
    </source>
</evidence>
<keyword evidence="2" id="KW-0472">Membrane</keyword>
<feature type="transmembrane region" description="Helical" evidence="2">
    <location>
        <begin position="60"/>
        <end position="82"/>
    </location>
</feature>
<feature type="transmembrane region" description="Helical" evidence="2">
    <location>
        <begin position="126"/>
        <end position="146"/>
    </location>
</feature>
<keyword evidence="4" id="KW-1185">Reference proteome</keyword>
<organism evidence="3 4">
    <name type="scientific">Kitasatospora cathayae</name>
    <dbReference type="NCBI Taxonomy" id="3004092"/>
    <lineage>
        <taxon>Bacteria</taxon>
        <taxon>Bacillati</taxon>
        <taxon>Actinomycetota</taxon>
        <taxon>Actinomycetes</taxon>
        <taxon>Kitasatosporales</taxon>
        <taxon>Streptomycetaceae</taxon>
        <taxon>Kitasatospora</taxon>
    </lineage>
</organism>
<accession>A0ABY7QBR2</accession>
<protein>
    <submittedName>
        <fullName evidence="3">DUF1453 domain-containing protein</fullName>
    </submittedName>
</protein>
<keyword evidence="2" id="KW-0812">Transmembrane</keyword>
<evidence type="ECO:0000256" key="1">
    <source>
        <dbReference type="SAM" id="MobiDB-lite"/>
    </source>
</evidence>
<evidence type="ECO:0000313" key="3">
    <source>
        <dbReference type="EMBL" id="WBP90194.1"/>
    </source>
</evidence>
<dbReference type="Proteomes" id="UP001212821">
    <property type="component" value="Chromosome"/>
</dbReference>
<reference evidence="4" key="1">
    <citation type="submission" date="2022-12" db="EMBL/GenBank/DDBJ databases">
        <authorList>
            <person name="Mo P."/>
        </authorList>
    </citation>
    <scope>NUCLEOTIDE SEQUENCE [LARGE SCALE GENOMIC DNA]</scope>
    <source>
        <strain evidence="4">HUAS 3-15</strain>
    </source>
</reference>
<keyword evidence="2" id="KW-1133">Transmembrane helix</keyword>
<gene>
    <name evidence="3" type="ORF">O1G21_32950</name>
</gene>
<evidence type="ECO:0000256" key="2">
    <source>
        <dbReference type="SAM" id="Phobius"/>
    </source>
</evidence>
<feature type="transmembrane region" description="Helical" evidence="2">
    <location>
        <begin position="32"/>
        <end position="48"/>
    </location>
</feature>
<name>A0ABY7QBR2_9ACTN</name>
<dbReference type="EMBL" id="CP115450">
    <property type="protein sequence ID" value="WBP90194.1"/>
    <property type="molecule type" value="Genomic_DNA"/>
</dbReference>
<feature type="compositionally biased region" description="Basic and acidic residues" evidence="1">
    <location>
        <begin position="178"/>
        <end position="193"/>
    </location>
</feature>
<sequence length="193" mass="20623">MNNWVHVALIAAVVVVVVVRRLRGEPLNPRDLLVPPVVLTGLGLWALSQHRGLGAGDYVWIGAGAVLGTAFGVARGATIRVYEREGVLWQRYTGWTFLAAAISLALMAGFAMLAEHHGLASDARPVQLSIGVGFLGEALVVGYRALTSGTPFAPESRDSNSPFGGRDLGSLFRGLGRGSDRGSERDSDRFDRR</sequence>